<sequence>MPFGVEIENEATRRSVLPRIETKLKEIATKHKLRYRKSDLRWRHFLLQPKKHSEEDSKLDFFLSDFGSLGEIDEKDNIDEVVKSQMEVLKRAIGDQMDALSSPAQRKRKGLSRPPTASTKARLGDKD</sequence>
<organism evidence="2 3">
    <name type="scientific">Seminavis robusta</name>
    <dbReference type="NCBI Taxonomy" id="568900"/>
    <lineage>
        <taxon>Eukaryota</taxon>
        <taxon>Sar</taxon>
        <taxon>Stramenopiles</taxon>
        <taxon>Ochrophyta</taxon>
        <taxon>Bacillariophyta</taxon>
        <taxon>Bacillariophyceae</taxon>
        <taxon>Bacillariophycidae</taxon>
        <taxon>Naviculales</taxon>
        <taxon>Naviculaceae</taxon>
        <taxon>Seminavis</taxon>
    </lineage>
</organism>
<dbReference type="AlphaFoldDB" id="A0A9N8EGQ9"/>
<accession>A0A9N8EGQ9</accession>
<proteinExistence type="predicted"/>
<comment type="caution">
    <text evidence="2">The sequence shown here is derived from an EMBL/GenBank/DDBJ whole genome shotgun (WGS) entry which is preliminary data.</text>
</comment>
<evidence type="ECO:0000313" key="2">
    <source>
        <dbReference type="EMBL" id="CAB9520443.1"/>
    </source>
</evidence>
<evidence type="ECO:0000256" key="1">
    <source>
        <dbReference type="SAM" id="MobiDB-lite"/>
    </source>
</evidence>
<dbReference type="Proteomes" id="UP001153069">
    <property type="component" value="Unassembled WGS sequence"/>
</dbReference>
<evidence type="ECO:0000313" key="3">
    <source>
        <dbReference type="Proteomes" id="UP001153069"/>
    </source>
</evidence>
<name>A0A9N8EGQ9_9STRA</name>
<dbReference type="EMBL" id="CAICTM010001100">
    <property type="protein sequence ID" value="CAB9520443.1"/>
    <property type="molecule type" value="Genomic_DNA"/>
</dbReference>
<gene>
    <name evidence="2" type="ORF">SEMRO_1102_G241600.1</name>
</gene>
<feature type="region of interest" description="Disordered" evidence="1">
    <location>
        <begin position="94"/>
        <end position="127"/>
    </location>
</feature>
<protein>
    <submittedName>
        <fullName evidence="2">Uncharacterized protein</fullName>
    </submittedName>
</protein>
<reference evidence="2" key="1">
    <citation type="submission" date="2020-06" db="EMBL/GenBank/DDBJ databases">
        <authorList>
            <consortium name="Plant Systems Biology data submission"/>
        </authorList>
    </citation>
    <scope>NUCLEOTIDE SEQUENCE</scope>
    <source>
        <strain evidence="2">D6</strain>
    </source>
</reference>
<keyword evidence="3" id="KW-1185">Reference proteome</keyword>